<dbReference type="Gene3D" id="1.10.10.60">
    <property type="entry name" value="Homeodomain-like"/>
    <property type="match status" value="1"/>
</dbReference>
<feature type="non-terminal residue" evidence="5">
    <location>
        <position position="1"/>
    </location>
</feature>
<dbReference type="EMBL" id="JAEHOE010000374">
    <property type="protein sequence ID" value="KAG2481894.1"/>
    <property type="molecule type" value="Genomic_DNA"/>
</dbReference>
<dbReference type="Pfam" id="PF00364">
    <property type="entry name" value="Biotin_lipoyl"/>
    <property type="match status" value="1"/>
</dbReference>
<evidence type="ECO:0008006" key="7">
    <source>
        <dbReference type="Google" id="ProtNLM"/>
    </source>
</evidence>
<evidence type="ECO:0000313" key="5">
    <source>
        <dbReference type="EMBL" id="KAG2481894.1"/>
    </source>
</evidence>
<dbReference type="PROSITE" id="PS50968">
    <property type="entry name" value="BIOTINYL_LIPOYL"/>
    <property type="match status" value="1"/>
</dbReference>
<dbReference type="GO" id="GO:0005737">
    <property type="term" value="C:cytoplasm"/>
    <property type="evidence" value="ECO:0007669"/>
    <property type="project" value="TreeGrafter"/>
</dbReference>
<dbReference type="Gene3D" id="3.10.600.10">
    <property type="entry name" value="pyruvate carboxylase f1077a mutant domain"/>
    <property type="match status" value="1"/>
</dbReference>
<dbReference type="GO" id="GO:0004736">
    <property type="term" value="F:pyruvate carboxylase activity"/>
    <property type="evidence" value="ECO:0007669"/>
    <property type="project" value="TreeGrafter"/>
</dbReference>
<feature type="compositionally biased region" description="Low complexity" evidence="2">
    <location>
        <begin position="609"/>
        <end position="621"/>
    </location>
</feature>
<comment type="caution">
    <text evidence="5">The sequence shown here is derived from an EMBL/GenBank/DDBJ whole genome shotgun (WGS) entry which is preliminary data.</text>
</comment>
<proteinExistence type="predicted"/>
<dbReference type="FunFam" id="2.40.50.100:FF:000003">
    <property type="entry name" value="Acetyl-CoA carboxylase biotin carboxyl carrier protein"/>
    <property type="match status" value="1"/>
</dbReference>
<dbReference type="PANTHER" id="PTHR43778">
    <property type="entry name" value="PYRUVATE CARBOXYLASE"/>
    <property type="match status" value="1"/>
</dbReference>
<dbReference type="OrthoDB" id="196847at2759"/>
<dbReference type="SUPFAM" id="SSF51569">
    <property type="entry name" value="Aldolase"/>
    <property type="match status" value="1"/>
</dbReference>
<protein>
    <recommendedName>
        <fullName evidence="7">Pyruvate carboxylase</fullName>
    </recommendedName>
</protein>
<evidence type="ECO:0000313" key="6">
    <source>
        <dbReference type="Proteomes" id="UP000612055"/>
    </source>
</evidence>
<dbReference type="CDD" id="cd06850">
    <property type="entry name" value="biotinyl_domain"/>
    <property type="match status" value="1"/>
</dbReference>
<dbReference type="Gene3D" id="2.40.50.100">
    <property type="match status" value="1"/>
</dbReference>
<dbReference type="SUPFAM" id="SSF89000">
    <property type="entry name" value="post-HMGL domain-like"/>
    <property type="match status" value="1"/>
</dbReference>
<evidence type="ECO:0000259" key="3">
    <source>
        <dbReference type="PROSITE" id="PS50968"/>
    </source>
</evidence>
<dbReference type="GO" id="GO:0016421">
    <property type="term" value="F:CoA carboxylase activity"/>
    <property type="evidence" value="ECO:0007669"/>
    <property type="project" value="UniProtKB-ARBA"/>
</dbReference>
<feature type="domain" description="Pyruvate carboxyltransferase" evidence="4">
    <location>
        <begin position="83"/>
        <end position="236"/>
    </location>
</feature>
<dbReference type="Pfam" id="PF00682">
    <property type="entry name" value="HMGL-like"/>
    <property type="match status" value="1"/>
</dbReference>
<evidence type="ECO:0000259" key="4">
    <source>
        <dbReference type="PROSITE" id="PS50991"/>
    </source>
</evidence>
<dbReference type="Proteomes" id="UP000612055">
    <property type="component" value="Unassembled WGS sequence"/>
</dbReference>
<sequence>VTRTSRCSPPACAPTTCSRPPPATSQILAGAGSLEMWGGATFDVSLRFLHECPWRRLERLRELVPNVPFQMLFRGANAVGYTSLNYVDNLLFGMDAVRDAGGVVEATLCYPGDLSDPRRSKYRLDYYLDLAEKLVNHGCHSLAIKDMAGLLKPRAATMLVGALRERFPDTVIHVHTHDSAGTGVATQLAAAAAGADMVDACIDSMSGLTSQPAMGAIVNALAGSELDTGINPDHLIPLSTYWEQTRELYAPFESNMKAVSSDVYVHEMPGGQYTNLKFQAMSLGLGEEWDKICKAYAGANRALGDIVKVTPSSKVVGDLAQFMVQNGLDERTLVERAESLSFPSSVVEFMQGYLGRPSFGFPEPLRSRVLKGKHVIDGRPGASLGPMDLAGLEYRLKEKYGAQAIAPRDVLSAALYPKVFDEYMTHVLKYSDLIEKLPTRAFLTPMEEDEEVEFEIAKGVGANIKYKAVGELQPNGKREVFFEANGVPRVVEVTDKKAEQVLGRKAVRERADLAVLGSVGAPMAGTIIEVSVKPGTSVKPGQQLVVMNAMKMETAICAPVAGVITQVAVEVNDALDAGDLVVFIDTKAAGDVADQDPLSSGDSDDEDAPAPAEGKALAGAA</sequence>
<dbReference type="CDD" id="cd07937">
    <property type="entry name" value="DRE_TIM_PC_TC_5S"/>
    <property type="match status" value="1"/>
</dbReference>
<name>A0A835XKC2_9CHLO</name>
<dbReference type="PROSITE" id="PS00188">
    <property type="entry name" value="BIOTIN"/>
    <property type="match status" value="1"/>
</dbReference>
<gene>
    <name evidence="5" type="ORF">HYH03_019145</name>
</gene>
<organism evidence="5 6">
    <name type="scientific">Edaphochlamys debaryana</name>
    <dbReference type="NCBI Taxonomy" id="47281"/>
    <lineage>
        <taxon>Eukaryota</taxon>
        <taxon>Viridiplantae</taxon>
        <taxon>Chlorophyta</taxon>
        <taxon>core chlorophytes</taxon>
        <taxon>Chlorophyceae</taxon>
        <taxon>CS clade</taxon>
        <taxon>Chlamydomonadales</taxon>
        <taxon>Chlamydomonadales incertae sedis</taxon>
        <taxon>Edaphochlamys</taxon>
    </lineage>
</organism>
<dbReference type="PANTHER" id="PTHR43778:SF2">
    <property type="entry name" value="PYRUVATE CARBOXYLASE, MITOCHONDRIAL"/>
    <property type="match status" value="1"/>
</dbReference>
<reference evidence="5" key="1">
    <citation type="journal article" date="2020" name="bioRxiv">
        <title>Comparative genomics of Chlamydomonas.</title>
        <authorList>
            <person name="Craig R.J."/>
            <person name="Hasan A.R."/>
            <person name="Ness R.W."/>
            <person name="Keightley P.D."/>
        </authorList>
    </citation>
    <scope>NUCLEOTIDE SEQUENCE</scope>
    <source>
        <strain evidence="5">CCAP 11/70</strain>
    </source>
</reference>
<accession>A0A835XKC2</accession>
<dbReference type="InterPro" id="IPR003379">
    <property type="entry name" value="Carboxylase_cons_dom"/>
</dbReference>
<dbReference type="InterPro" id="IPR013785">
    <property type="entry name" value="Aldolase_TIM"/>
</dbReference>
<feature type="region of interest" description="Disordered" evidence="2">
    <location>
        <begin position="592"/>
        <end position="621"/>
    </location>
</feature>
<evidence type="ECO:0000256" key="1">
    <source>
        <dbReference type="ARBA" id="ARBA00023267"/>
    </source>
</evidence>
<dbReference type="PROSITE" id="PS50991">
    <property type="entry name" value="PYR_CT"/>
    <property type="match status" value="1"/>
</dbReference>
<keyword evidence="6" id="KW-1185">Reference proteome</keyword>
<dbReference type="Pfam" id="PF02436">
    <property type="entry name" value="PYC_OADA"/>
    <property type="match status" value="1"/>
</dbReference>
<dbReference type="SUPFAM" id="SSF51230">
    <property type="entry name" value="Single hybrid motif"/>
    <property type="match status" value="1"/>
</dbReference>
<dbReference type="Gene3D" id="1.10.472.90">
    <property type="entry name" value="Conserved carboxylase domain"/>
    <property type="match status" value="1"/>
</dbReference>
<dbReference type="InterPro" id="IPR000891">
    <property type="entry name" value="PYR_CT"/>
</dbReference>
<dbReference type="InterPro" id="IPR000089">
    <property type="entry name" value="Biotin_lipoyl"/>
</dbReference>
<feature type="domain" description="Lipoyl-binding" evidence="3">
    <location>
        <begin position="510"/>
        <end position="585"/>
    </location>
</feature>
<dbReference type="AlphaFoldDB" id="A0A835XKC2"/>
<dbReference type="Gene3D" id="3.20.20.70">
    <property type="entry name" value="Aldolase class I"/>
    <property type="match status" value="1"/>
</dbReference>
<evidence type="ECO:0000256" key="2">
    <source>
        <dbReference type="SAM" id="MobiDB-lite"/>
    </source>
</evidence>
<dbReference type="GO" id="GO:0006094">
    <property type="term" value="P:gluconeogenesis"/>
    <property type="evidence" value="ECO:0007669"/>
    <property type="project" value="TreeGrafter"/>
</dbReference>
<dbReference type="InterPro" id="IPR011053">
    <property type="entry name" value="Single_hybrid_motif"/>
</dbReference>
<dbReference type="InterPro" id="IPR055268">
    <property type="entry name" value="PCB-like"/>
</dbReference>
<keyword evidence="1" id="KW-0092">Biotin</keyword>
<dbReference type="InterPro" id="IPR001882">
    <property type="entry name" value="Biotin_BS"/>
</dbReference>